<proteinExistence type="predicted"/>
<dbReference type="EMBL" id="NMUE01000001">
    <property type="protein sequence ID" value="RFA98581.1"/>
    <property type="molecule type" value="Genomic_DNA"/>
</dbReference>
<dbReference type="AlphaFoldDB" id="A0A371R465"/>
<evidence type="ECO:0000259" key="1">
    <source>
        <dbReference type="Pfam" id="PF07775"/>
    </source>
</evidence>
<feature type="domain" description="PaRep2b" evidence="1">
    <location>
        <begin position="146"/>
        <end position="658"/>
    </location>
</feature>
<organism evidence="2 3">
    <name type="scientific">Pyrobaculum aerophilum</name>
    <dbReference type="NCBI Taxonomy" id="13773"/>
    <lineage>
        <taxon>Archaea</taxon>
        <taxon>Thermoproteota</taxon>
        <taxon>Thermoprotei</taxon>
        <taxon>Thermoproteales</taxon>
        <taxon>Thermoproteaceae</taxon>
        <taxon>Pyrobaculum</taxon>
    </lineage>
</organism>
<protein>
    <recommendedName>
        <fullName evidence="1">PaRep2b domain-containing protein</fullName>
    </recommendedName>
</protein>
<comment type="caution">
    <text evidence="2">The sequence shown here is derived from an EMBL/GenBank/DDBJ whole genome shotgun (WGS) entry which is preliminary data.</text>
</comment>
<gene>
    <name evidence="2" type="ORF">CGL51_00600</name>
</gene>
<reference evidence="2 3" key="1">
    <citation type="submission" date="2017-07" db="EMBL/GenBank/DDBJ databases">
        <title>Draft genome sequence of aerobic hyperthermophilic archaea, Pyrobaculum aerophilum YKB31 and YKB32.</title>
        <authorList>
            <person name="Mochizuki T."/>
            <person name="Berliner A.J."/>
            <person name="Yoshida-Takashima Y."/>
            <person name="Takaki Y."/>
            <person name="Nunoura T."/>
            <person name="Takai K."/>
        </authorList>
    </citation>
    <scope>NUCLEOTIDE SEQUENCE [LARGE SCALE GENOMIC DNA]</scope>
    <source>
        <strain evidence="2 3">YKB31</strain>
    </source>
</reference>
<sequence length="664" mass="75492">MNNELKTALEGAAGEFWRRVEELFSLWENAEKRGDVNTLNSLGKYLRVLLPLAYAVEAYRGGELSKEEAALAVICAVLYDGTVLRGEIWLTVGGPEKEESPIITRDHFTVFWLWALRELGFKPSAVYRGRGAHIIVFRGDELNELVKALVPALSTLHKLRDALAEFADAFRDVTHEVIKRKFGIEWAYDVKNERFFKKLEEVVTMAEDYVYKNVVVERGPLDASGNYPKTVVRFKLGGKEVAHITVYWTSNKLYATFSGSRKNAERLASVIRALGGEAEIKRVSEGWTIWLTTDGITAIRHDGWLKAVRGFVDELKGKGLISKERYEKIIKDIEAGPNTVKFAGVEFSAYYESNGIRVEYHPGNEASKNAVVNALKARDLKEGVHFTVTERGGYEIRMANESYTKTVEALAQSGLKEGEHYAVDGRRRVIRVKKDHKDAVANALKTIGLEEDKDFTVKSKGQYTIFITYDGLREIQRMALKGDAEAEHFIRELEDVLKRRYGDNAVNKLIEVLTPVREEERVELPLPVYDDKGNLVARIVDLKYEFVKGDQLVSQCAGEDCRLRVAVEYEIPSGERKQLKMEWYWGRVQKKKGKTTVTYYLEKAWISVKDDVEIAVLKALTGKGAKRGIVWLYADRLDALCQFKALKDAIDKWREGRPQKQEQN</sequence>
<accession>A0A371R465</accession>
<dbReference type="InterPro" id="IPR011689">
    <property type="entry name" value="PaRep2b"/>
</dbReference>
<dbReference type="Proteomes" id="UP000257123">
    <property type="component" value="Unassembled WGS sequence"/>
</dbReference>
<dbReference type="Pfam" id="PF07775">
    <property type="entry name" value="PaRep2b"/>
    <property type="match status" value="1"/>
</dbReference>
<evidence type="ECO:0000313" key="2">
    <source>
        <dbReference type="EMBL" id="RFA98581.1"/>
    </source>
</evidence>
<name>A0A371R465_9CREN</name>
<evidence type="ECO:0000313" key="3">
    <source>
        <dbReference type="Proteomes" id="UP000257123"/>
    </source>
</evidence>